<name>A0A2W2DBU4_9ACTN</name>
<organism evidence="1 2">
    <name type="scientific">Micromonospora endophytica</name>
    <dbReference type="NCBI Taxonomy" id="515350"/>
    <lineage>
        <taxon>Bacteria</taxon>
        <taxon>Bacillati</taxon>
        <taxon>Actinomycetota</taxon>
        <taxon>Actinomycetes</taxon>
        <taxon>Micromonosporales</taxon>
        <taxon>Micromonosporaceae</taxon>
        <taxon>Micromonospora</taxon>
    </lineage>
</organism>
<sequence length="223" mass="23651">MTADELHRQVPTLPGHDGALDGLRDAWSATIVAADRAGSLLHGAGPLGRRLPWQDAVTECWRALGLLHAGLGEARAVSGAAGDLIAGLRTARNDADRAAAGAARTRWWLAAAEDGIRRAHRPQVSHPASGVDGRARPVVPLTATRRFGLAVHRLDLVAVRLAVGQRAIDRWVAALHGHSEPAPTLPIATDTTVDNIARGAAIALRSARARANTTRRMPRRRAC</sequence>
<reference evidence="1 2" key="1">
    <citation type="submission" date="2018-01" db="EMBL/GenBank/DDBJ databases">
        <title>Draft genome sequence of Jishengella endophytica.</title>
        <authorList>
            <person name="Sahin N."/>
            <person name="Ay H."/>
            <person name="Saygin H."/>
        </authorList>
    </citation>
    <scope>NUCLEOTIDE SEQUENCE [LARGE SCALE GENOMIC DNA]</scope>
    <source>
        <strain evidence="1 2">DSM 45430</strain>
    </source>
</reference>
<dbReference type="AlphaFoldDB" id="A0A2W2DBU4"/>
<keyword evidence="2" id="KW-1185">Reference proteome</keyword>
<evidence type="ECO:0000313" key="1">
    <source>
        <dbReference type="EMBL" id="PZF90073.1"/>
    </source>
</evidence>
<evidence type="ECO:0000313" key="2">
    <source>
        <dbReference type="Proteomes" id="UP000248627"/>
    </source>
</evidence>
<accession>A0A2W2DBU4</accession>
<protein>
    <submittedName>
        <fullName evidence="1">Uncharacterized protein</fullName>
    </submittedName>
</protein>
<dbReference type="EMBL" id="POTX01000200">
    <property type="protein sequence ID" value="PZF90073.1"/>
    <property type="molecule type" value="Genomic_DNA"/>
</dbReference>
<comment type="caution">
    <text evidence="1">The sequence shown here is derived from an EMBL/GenBank/DDBJ whole genome shotgun (WGS) entry which is preliminary data.</text>
</comment>
<dbReference type="Proteomes" id="UP000248627">
    <property type="component" value="Unassembled WGS sequence"/>
</dbReference>
<gene>
    <name evidence="1" type="ORF">C1I93_23195</name>
</gene>
<dbReference type="RefSeq" id="WP_111245411.1">
    <property type="nucleotide sequence ID" value="NZ_AP023358.1"/>
</dbReference>
<dbReference type="OrthoDB" id="3403088at2"/>
<proteinExistence type="predicted"/>